<gene>
    <name evidence="1" type="ORF">G5C65_19685</name>
</gene>
<sequence>MHDTWETIDRLVEWLDAESGVSPEMTRVLRVLKISEEAGEVAEAIHGVTGSNPRKGNSHTWDDVQAELCDVIFTSMVALRTITPEAEKVFAERLNHVAERSLNR</sequence>
<comment type="caution">
    <text evidence="1">The sequence shown here is derived from an EMBL/GenBank/DDBJ whole genome shotgun (WGS) entry which is preliminary data.</text>
</comment>
<dbReference type="CDD" id="cd11533">
    <property type="entry name" value="NTP-PPase_Af0060_like"/>
    <property type="match status" value="1"/>
</dbReference>
<keyword evidence="2" id="KW-1185">Reference proteome</keyword>
<organism evidence="1 2">
    <name type="scientific">Streptomyces boncukensis</name>
    <dbReference type="NCBI Taxonomy" id="2711219"/>
    <lineage>
        <taxon>Bacteria</taxon>
        <taxon>Bacillati</taxon>
        <taxon>Actinomycetota</taxon>
        <taxon>Actinomycetes</taxon>
        <taxon>Kitasatosporales</taxon>
        <taxon>Streptomycetaceae</taxon>
        <taxon>Streptomyces</taxon>
    </lineage>
</organism>
<dbReference type="RefSeq" id="WP_165300199.1">
    <property type="nucleotide sequence ID" value="NZ_JAAKZZ010000205.1"/>
</dbReference>
<dbReference type="InterPro" id="IPR044548">
    <property type="entry name" value="AF0060_NTP-PPase_MazG-like"/>
</dbReference>
<dbReference type="Proteomes" id="UP000477722">
    <property type="component" value="Unassembled WGS sequence"/>
</dbReference>
<dbReference type="SUPFAM" id="SSF101386">
    <property type="entry name" value="all-alpha NTP pyrophosphatases"/>
    <property type="match status" value="1"/>
</dbReference>
<dbReference type="EMBL" id="JAAKZZ010000205">
    <property type="protein sequence ID" value="NGO70534.1"/>
    <property type="molecule type" value="Genomic_DNA"/>
</dbReference>
<dbReference type="AlphaFoldDB" id="A0A6G4X1A8"/>
<dbReference type="Gene3D" id="1.10.287.1080">
    <property type="entry name" value="MazG-like"/>
    <property type="match status" value="1"/>
</dbReference>
<name>A0A6G4X1A8_9ACTN</name>
<accession>A0A6G4X1A8</accession>
<evidence type="ECO:0000313" key="1">
    <source>
        <dbReference type="EMBL" id="NGO70534.1"/>
    </source>
</evidence>
<evidence type="ECO:0000313" key="2">
    <source>
        <dbReference type="Proteomes" id="UP000477722"/>
    </source>
</evidence>
<protein>
    <submittedName>
        <fullName evidence="1">Uncharacterized protein</fullName>
    </submittedName>
</protein>
<reference evidence="1 2" key="1">
    <citation type="submission" date="2020-02" db="EMBL/GenBank/DDBJ databases">
        <title>Whole-genome analyses of novel actinobacteria.</title>
        <authorList>
            <person name="Sahin N."/>
            <person name="Tatar D."/>
        </authorList>
    </citation>
    <scope>NUCLEOTIDE SEQUENCE [LARGE SCALE GENOMIC DNA]</scope>
    <source>
        <strain evidence="1 2">SB3404</strain>
    </source>
</reference>
<proteinExistence type="predicted"/>